<comment type="caution">
    <text evidence="2">The sequence shown here is derived from an EMBL/GenBank/DDBJ whole genome shotgun (WGS) entry which is preliminary data.</text>
</comment>
<dbReference type="Gene3D" id="3.30.470.20">
    <property type="entry name" value="ATP-grasp fold, B domain"/>
    <property type="match status" value="1"/>
</dbReference>
<evidence type="ECO:0000259" key="1">
    <source>
        <dbReference type="Pfam" id="PF01326"/>
    </source>
</evidence>
<dbReference type="SUPFAM" id="SSF56059">
    <property type="entry name" value="Glutathione synthetase ATP-binding domain-like"/>
    <property type="match status" value="1"/>
</dbReference>
<gene>
    <name evidence="2" type="ORF">J2S63_004145</name>
</gene>
<accession>A0ABU2C1Q0</accession>
<sequence>MTTTMLTPLAQATDAGAYGGKAAQLASALDAGLPVPTGFALDWATVREVVGGDPRALSWLEAVTDARPWAVRSSAIGEDSAEASFAGTHLTVLGVVGLERVLDAVRQVHDSAHDEAAATYRRQHGLDPAPRMAVVLQPMIASEVAGVLFTRNPVTGADERVVEASWGLGETVVSGLVSPDQYRLATDDGRVLGRWAGEKDVAMVLQPDGSVAELPVSADQVDAWCLDEHQLLQLHGLAEHCDRVFGTLEHDIEFAFAGDRLHLLQRRPITHG</sequence>
<dbReference type="EMBL" id="JAVDYG010000001">
    <property type="protein sequence ID" value="MDR7364592.1"/>
    <property type="molecule type" value="Genomic_DNA"/>
</dbReference>
<feature type="domain" description="Pyruvate phosphate dikinase AMP/ATP-binding" evidence="1">
    <location>
        <begin position="63"/>
        <end position="271"/>
    </location>
</feature>
<dbReference type="InterPro" id="IPR051549">
    <property type="entry name" value="PEP_Utilizing_Enz"/>
</dbReference>
<keyword evidence="3" id="KW-1185">Reference proteome</keyword>
<dbReference type="InterPro" id="IPR002192">
    <property type="entry name" value="PPDK_AMP/ATP-bd"/>
</dbReference>
<dbReference type="InterPro" id="IPR013815">
    <property type="entry name" value="ATP_grasp_subdomain_1"/>
</dbReference>
<protein>
    <submittedName>
        <fullName evidence="2">Pyruvate,water dikinase</fullName>
        <ecNumber evidence="2">2.7.9.2</ecNumber>
    </submittedName>
</protein>
<keyword evidence="2" id="KW-0808">Transferase</keyword>
<dbReference type="Pfam" id="PF01326">
    <property type="entry name" value="PPDK_N"/>
    <property type="match status" value="1"/>
</dbReference>
<dbReference type="RefSeq" id="WP_310306387.1">
    <property type="nucleotide sequence ID" value="NZ_BAAAPS010000006.1"/>
</dbReference>
<reference evidence="2 3" key="1">
    <citation type="submission" date="2023-07" db="EMBL/GenBank/DDBJ databases">
        <title>Sequencing the genomes of 1000 actinobacteria strains.</title>
        <authorList>
            <person name="Klenk H.-P."/>
        </authorList>
    </citation>
    <scope>NUCLEOTIDE SEQUENCE [LARGE SCALE GENOMIC DNA]</scope>
    <source>
        <strain evidence="2 3">DSM 19426</strain>
    </source>
</reference>
<dbReference type="Gene3D" id="3.30.1490.20">
    <property type="entry name" value="ATP-grasp fold, A domain"/>
    <property type="match status" value="1"/>
</dbReference>
<dbReference type="GO" id="GO:0008986">
    <property type="term" value="F:pyruvate, water dikinase activity"/>
    <property type="evidence" value="ECO:0007669"/>
    <property type="project" value="UniProtKB-EC"/>
</dbReference>
<dbReference type="EC" id="2.7.9.2" evidence="2"/>
<evidence type="ECO:0000313" key="2">
    <source>
        <dbReference type="EMBL" id="MDR7364592.1"/>
    </source>
</evidence>
<dbReference type="PANTHER" id="PTHR43615">
    <property type="entry name" value="PHOSPHOENOLPYRUVATE SYNTHASE-RELATED"/>
    <property type="match status" value="1"/>
</dbReference>
<name>A0ABU2C1Q0_9ACTN</name>
<keyword evidence="2" id="KW-0670">Pyruvate</keyword>
<organism evidence="2 3">
    <name type="scientific">Nocardioides marmoribigeumensis</name>
    <dbReference type="NCBI Taxonomy" id="433649"/>
    <lineage>
        <taxon>Bacteria</taxon>
        <taxon>Bacillati</taxon>
        <taxon>Actinomycetota</taxon>
        <taxon>Actinomycetes</taxon>
        <taxon>Propionibacteriales</taxon>
        <taxon>Nocardioidaceae</taxon>
        <taxon>Nocardioides</taxon>
    </lineage>
</organism>
<dbReference type="PANTHER" id="PTHR43615:SF1">
    <property type="entry name" value="PPDK_N DOMAIN-CONTAINING PROTEIN"/>
    <property type="match status" value="1"/>
</dbReference>
<proteinExistence type="predicted"/>
<dbReference type="Proteomes" id="UP001183648">
    <property type="component" value="Unassembled WGS sequence"/>
</dbReference>
<evidence type="ECO:0000313" key="3">
    <source>
        <dbReference type="Proteomes" id="UP001183648"/>
    </source>
</evidence>